<dbReference type="AlphaFoldDB" id="A0AAE3I8T0"/>
<dbReference type="EMBL" id="JAOPKC010000001">
    <property type="protein sequence ID" value="MCU4716939.1"/>
    <property type="molecule type" value="Genomic_DNA"/>
</dbReference>
<dbReference type="RefSeq" id="WP_315907699.1">
    <property type="nucleotide sequence ID" value="NZ_JAOPKC010000001.1"/>
</dbReference>
<evidence type="ECO:0000256" key="1">
    <source>
        <dbReference type="ARBA" id="ARBA00023015"/>
    </source>
</evidence>
<dbReference type="PANTHER" id="PTHR34236:SF1">
    <property type="entry name" value="DIMETHYL SULFOXIDE REDUCTASE TRANSCRIPTIONAL ACTIVATOR"/>
    <property type="match status" value="1"/>
</dbReference>
<name>A0AAE3I8T0_9EURY</name>
<dbReference type="Proteomes" id="UP001208186">
    <property type="component" value="Unassembled WGS sequence"/>
</dbReference>
<evidence type="ECO:0000313" key="7">
    <source>
        <dbReference type="Proteomes" id="UP001209746"/>
    </source>
</evidence>
<evidence type="ECO:0000313" key="6">
    <source>
        <dbReference type="Proteomes" id="UP001208186"/>
    </source>
</evidence>
<dbReference type="Proteomes" id="UP001209746">
    <property type="component" value="Unassembled WGS sequence"/>
</dbReference>
<evidence type="ECO:0000313" key="4">
    <source>
        <dbReference type="EMBL" id="MCU4716939.1"/>
    </source>
</evidence>
<accession>A0AAE3I8T0</accession>
<evidence type="ECO:0000256" key="2">
    <source>
        <dbReference type="ARBA" id="ARBA00023163"/>
    </source>
</evidence>
<evidence type="ECO:0000313" key="5">
    <source>
        <dbReference type="EMBL" id="MCU4725456.1"/>
    </source>
</evidence>
<sequence>MVRASLTLTVPERVWIGTVSREFPEARFRVRSVRSADELGVGLVEISADDIETVVSEMETHDPVHSVTPLQSGQGRALVQIEADEPVLLRLLERTGIPIETPFDIVGGEVEWTLTTTRHRLSELGSELDRSELQYVVNHVWDSAQFERVLTERQQEVVQAAIDAGYYDSPRDCTQEDLAERLNMAKSTCSDILHRAEEHIVKHFQRDPSSDYTARKKPA</sequence>
<comment type="caution">
    <text evidence="5">The sequence shown here is derived from an EMBL/GenBank/DDBJ whole genome shotgun (WGS) entry which is preliminary data.</text>
</comment>
<dbReference type="EMBL" id="JAOPKD010000001">
    <property type="protein sequence ID" value="MCU4725456.1"/>
    <property type="molecule type" value="Genomic_DNA"/>
</dbReference>
<organism evidence="5 7">
    <name type="scientific">Halapricum hydrolyticum</name>
    <dbReference type="NCBI Taxonomy" id="2979991"/>
    <lineage>
        <taxon>Archaea</taxon>
        <taxon>Methanobacteriati</taxon>
        <taxon>Methanobacteriota</taxon>
        <taxon>Stenosarchaea group</taxon>
        <taxon>Halobacteria</taxon>
        <taxon>Halobacteriales</taxon>
        <taxon>Haloarculaceae</taxon>
        <taxon>Halapricum</taxon>
    </lineage>
</organism>
<protein>
    <submittedName>
        <fullName evidence="5">Helix-turn-helix domain-containing protein</fullName>
    </submittedName>
</protein>
<dbReference type="Pfam" id="PF04967">
    <property type="entry name" value="HTH_10"/>
    <property type="match status" value="1"/>
</dbReference>
<feature type="domain" description="HTH bat-type" evidence="3">
    <location>
        <begin position="150"/>
        <end position="201"/>
    </location>
</feature>
<dbReference type="InterPro" id="IPR013324">
    <property type="entry name" value="RNA_pol_sigma_r3/r4-like"/>
</dbReference>
<reference evidence="5" key="1">
    <citation type="submission" date="2023-02" db="EMBL/GenBank/DDBJ databases">
        <title>Enrichment on poylsaccharides allowed isolation of novel metabolic and taxonomic groups of Haloarchaea.</title>
        <authorList>
            <person name="Sorokin D.Y."/>
            <person name="Elcheninov A.G."/>
            <person name="Khizhniak T.V."/>
            <person name="Kolganova T.V."/>
            <person name="Kublanov I.V."/>
        </authorList>
    </citation>
    <scope>NUCLEOTIDE SEQUENCE</scope>
    <source>
        <strain evidence="4 6">HArc-curdl5-1</strain>
        <strain evidence="5">HArc-curdl7</strain>
    </source>
</reference>
<keyword evidence="6" id="KW-1185">Reference proteome</keyword>
<dbReference type="PANTHER" id="PTHR34236">
    <property type="entry name" value="DIMETHYL SULFOXIDE REDUCTASE TRANSCRIPTIONAL ACTIVATOR"/>
    <property type="match status" value="1"/>
</dbReference>
<dbReference type="SUPFAM" id="SSF88659">
    <property type="entry name" value="Sigma3 and sigma4 domains of RNA polymerase sigma factors"/>
    <property type="match status" value="1"/>
</dbReference>
<keyword evidence="1" id="KW-0805">Transcription regulation</keyword>
<dbReference type="InterPro" id="IPR007050">
    <property type="entry name" value="HTH_bacterioopsin"/>
</dbReference>
<evidence type="ECO:0000259" key="3">
    <source>
        <dbReference type="Pfam" id="PF04967"/>
    </source>
</evidence>
<keyword evidence="2" id="KW-0804">Transcription</keyword>
<gene>
    <name evidence="5" type="ORF">OB914_00495</name>
    <name evidence="4" type="ORF">OB916_02525</name>
</gene>
<proteinExistence type="predicted"/>